<evidence type="ECO:0000256" key="1">
    <source>
        <dbReference type="SAM" id="MobiDB-lite"/>
    </source>
</evidence>
<feature type="region of interest" description="Disordered" evidence="1">
    <location>
        <begin position="79"/>
        <end position="109"/>
    </location>
</feature>
<feature type="region of interest" description="Disordered" evidence="1">
    <location>
        <begin position="1"/>
        <end position="25"/>
    </location>
</feature>
<proteinExistence type="predicted"/>
<comment type="caution">
    <text evidence="2">The sequence shown here is derived from an EMBL/GenBank/DDBJ whole genome shotgun (WGS) entry which is preliminary data.</text>
</comment>
<protein>
    <submittedName>
        <fullName evidence="2">Uncharacterized protein</fullName>
    </submittedName>
</protein>
<sequence length="193" mass="22085">MTGQDCRIGLHGRSKRHSRRSLGRDVASLSLQEGDRKIADGGLNTVTQGRLLIDESKRLWKQSIFWFLSSQHRFLVPPCGSRPGLPQKSETHTKSEPQRSVPGSTTETKEKCRHWQTLPWIRSPKAKHKKHSIPRGILRRWKIEIFLPLAQRSPEKVHALSGVLPRESFEHYTRGPALLRNGIVMSLLLRPLE</sequence>
<accession>A0ABR4L398</accession>
<organism evidence="2 3">
    <name type="scientific">Aspergillus pseudoustus</name>
    <dbReference type="NCBI Taxonomy" id="1810923"/>
    <lineage>
        <taxon>Eukaryota</taxon>
        <taxon>Fungi</taxon>
        <taxon>Dikarya</taxon>
        <taxon>Ascomycota</taxon>
        <taxon>Pezizomycotina</taxon>
        <taxon>Eurotiomycetes</taxon>
        <taxon>Eurotiomycetidae</taxon>
        <taxon>Eurotiales</taxon>
        <taxon>Aspergillaceae</taxon>
        <taxon>Aspergillus</taxon>
        <taxon>Aspergillus subgen. Nidulantes</taxon>
    </lineage>
</organism>
<reference evidence="2 3" key="1">
    <citation type="submission" date="2024-07" db="EMBL/GenBank/DDBJ databases">
        <title>Section-level genome sequencing and comparative genomics of Aspergillus sections Usti and Cavernicolus.</title>
        <authorList>
            <consortium name="Lawrence Berkeley National Laboratory"/>
            <person name="Nybo J.L."/>
            <person name="Vesth T.C."/>
            <person name="Theobald S."/>
            <person name="Frisvad J.C."/>
            <person name="Larsen T.O."/>
            <person name="Kjaerboelling I."/>
            <person name="Rothschild-Mancinelli K."/>
            <person name="Lyhne E.K."/>
            <person name="Kogle M.E."/>
            <person name="Barry K."/>
            <person name="Clum A."/>
            <person name="Na H."/>
            <person name="Ledsgaard L."/>
            <person name="Lin J."/>
            <person name="Lipzen A."/>
            <person name="Kuo A."/>
            <person name="Riley R."/>
            <person name="Mondo S."/>
            <person name="Labutti K."/>
            <person name="Haridas S."/>
            <person name="Pangalinan J."/>
            <person name="Salamov A.A."/>
            <person name="Simmons B.A."/>
            <person name="Magnuson J.K."/>
            <person name="Chen J."/>
            <person name="Drula E."/>
            <person name="Henrissat B."/>
            <person name="Wiebenga A."/>
            <person name="Lubbers R.J."/>
            <person name="Gomes A.C."/>
            <person name="Makela M.R."/>
            <person name="Stajich J."/>
            <person name="Grigoriev I.V."/>
            <person name="Mortensen U.H."/>
            <person name="De Vries R.P."/>
            <person name="Baker S.E."/>
            <person name="Andersen M.R."/>
        </authorList>
    </citation>
    <scope>NUCLEOTIDE SEQUENCE [LARGE SCALE GENOMIC DNA]</scope>
    <source>
        <strain evidence="2 3">CBS 123904</strain>
    </source>
</reference>
<name>A0ABR4L398_9EURO</name>
<feature type="compositionally biased region" description="Basic residues" evidence="1">
    <location>
        <begin position="10"/>
        <end position="21"/>
    </location>
</feature>
<evidence type="ECO:0000313" key="2">
    <source>
        <dbReference type="EMBL" id="KAL2857952.1"/>
    </source>
</evidence>
<dbReference type="Proteomes" id="UP001610446">
    <property type="component" value="Unassembled WGS sequence"/>
</dbReference>
<keyword evidence="3" id="KW-1185">Reference proteome</keyword>
<gene>
    <name evidence="2" type="ORF">BJY01DRAFT_201603</name>
</gene>
<evidence type="ECO:0000313" key="3">
    <source>
        <dbReference type="Proteomes" id="UP001610446"/>
    </source>
</evidence>
<dbReference type="EMBL" id="JBFXLU010000002">
    <property type="protein sequence ID" value="KAL2857952.1"/>
    <property type="molecule type" value="Genomic_DNA"/>
</dbReference>